<keyword evidence="2" id="KW-0472">Membrane</keyword>
<feature type="compositionally biased region" description="Polar residues" evidence="1">
    <location>
        <begin position="325"/>
        <end position="341"/>
    </location>
</feature>
<keyword evidence="2" id="KW-0812">Transmembrane</keyword>
<dbReference type="Proteomes" id="UP000727993">
    <property type="component" value="Unassembled WGS sequence"/>
</dbReference>
<sequence>MAQQTKGLEGCQGNPWPLDWEIAGASVRPVDYAPTPDVKPAVRAVNPGGGVPGSAAPATTAAPPPTNGQVPATEAPATVDDGGAPVDPEGRTDDNTAIEDSPVGDSLTEKQPLSGLATDAARDGDGSRLPAVIVLSFLAITLVTLGVALLLRWRSNRRQAWDPSDDTVDLEAPPVMAVYTPDHAEGWESESIDDLFGWSVELGGGAGRTAGVTWAVPSRWDSHQTADFVAGLTSLDQHSVNPDEVATEISSMLRSRPGLRPREGEGLGVIMVGSSQLVAAVLGAAEVVEHRGDRTSRTRRQGVVRLRGDGEGALEVVLSQSGNDWPTASVTVREQSRVSGTGPSGETPAVSVLPG</sequence>
<dbReference type="EMBL" id="JADJZA010000006">
    <property type="protein sequence ID" value="MBK9297164.1"/>
    <property type="molecule type" value="Genomic_DNA"/>
</dbReference>
<evidence type="ECO:0000313" key="3">
    <source>
        <dbReference type="EMBL" id="MBK9297164.1"/>
    </source>
</evidence>
<comment type="caution">
    <text evidence="3">The sequence shown here is derived from an EMBL/GenBank/DDBJ whole genome shotgun (WGS) entry which is preliminary data.</text>
</comment>
<keyword evidence="2" id="KW-1133">Transmembrane helix</keyword>
<proteinExistence type="predicted"/>
<feature type="region of interest" description="Disordered" evidence="1">
    <location>
        <begin position="325"/>
        <end position="355"/>
    </location>
</feature>
<feature type="region of interest" description="Disordered" evidence="1">
    <location>
        <begin position="32"/>
        <end position="112"/>
    </location>
</feature>
<name>A0A936TEX5_9ACTN</name>
<reference evidence="3 4" key="1">
    <citation type="submission" date="2020-10" db="EMBL/GenBank/DDBJ databases">
        <title>Connecting structure to function with the recovery of over 1000 high-quality activated sludge metagenome-assembled genomes encoding full-length rRNA genes using long-read sequencing.</title>
        <authorList>
            <person name="Singleton C.M."/>
            <person name="Petriglieri F."/>
            <person name="Kristensen J.M."/>
            <person name="Kirkegaard R.H."/>
            <person name="Michaelsen T.Y."/>
            <person name="Andersen M.H."/>
            <person name="Karst S.M."/>
            <person name="Dueholm M.S."/>
            <person name="Nielsen P.H."/>
            <person name="Albertsen M."/>
        </authorList>
    </citation>
    <scope>NUCLEOTIDE SEQUENCE [LARGE SCALE GENOMIC DNA]</scope>
    <source>
        <strain evidence="3">Lyne_18-Q3-R50-59_MAXAC.006</strain>
    </source>
</reference>
<organism evidence="3 4">
    <name type="scientific">Candidatus Neomicrothrix subdominans</name>
    <dbReference type="NCBI Taxonomy" id="2954438"/>
    <lineage>
        <taxon>Bacteria</taxon>
        <taxon>Bacillati</taxon>
        <taxon>Actinomycetota</taxon>
        <taxon>Acidimicrobiia</taxon>
        <taxon>Acidimicrobiales</taxon>
        <taxon>Microthrixaceae</taxon>
        <taxon>Candidatus Neomicrothrix</taxon>
    </lineage>
</organism>
<protein>
    <submittedName>
        <fullName evidence="3">Uncharacterized protein</fullName>
    </submittedName>
</protein>
<feature type="transmembrane region" description="Helical" evidence="2">
    <location>
        <begin position="129"/>
        <end position="151"/>
    </location>
</feature>
<gene>
    <name evidence="3" type="ORF">IPN02_10090</name>
</gene>
<accession>A0A936TEX5</accession>
<evidence type="ECO:0000256" key="1">
    <source>
        <dbReference type="SAM" id="MobiDB-lite"/>
    </source>
</evidence>
<dbReference type="AlphaFoldDB" id="A0A936TEX5"/>
<evidence type="ECO:0000256" key="2">
    <source>
        <dbReference type="SAM" id="Phobius"/>
    </source>
</evidence>
<evidence type="ECO:0000313" key="4">
    <source>
        <dbReference type="Proteomes" id="UP000727993"/>
    </source>
</evidence>